<keyword evidence="5 9" id="KW-1133">Transmembrane helix</keyword>
<evidence type="ECO:0000256" key="3">
    <source>
        <dbReference type="ARBA" id="ARBA00022679"/>
    </source>
</evidence>
<dbReference type="CDD" id="cd13957">
    <property type="entry name" value="PT_UbiA_Cox10"/>
    <property type="match status" value="1"/>
</dbReference>
<dbReference type="PANTHER" id="PTHR43448">
    <property type="entry name" value="PROTOHEME IX FARNESYLTRANSFERASE, MITOCHONDRIAL"/>
    <property type="match status" value="1"/>
</dbReference>
<dbReference type="PANTHER" id="PTHR43448:SF2">
    <property type="entry name" value="PROTOHEME IX FARNESYLTRANSFERASE, MITOCHONDRIAL"/>
    <property type="match status" value="1"/>
</dbReference>
<dbReference type="AlphaFoldDB" id="A0A5M4B4A6"/>
<dbReference type="GO" id="GO:0006784">
    <property type="term" value="P:heme A biosynthetic process"/>
    <property type="evidence" value="ECO:0007669"/>
    <property type="project" value="TreeGrafter"/>
</dbReference>
<dbReference type="InterPro" id="IPR044878">
    <property type="entry name" value="UbiA_sf"/>
</dbReference>
<feature type="transmembrane region" description="Helical" evidence="9">
    <location>
        <begin position="112"/>
        <end position="130"/>
    </location>
</feature>
<dbReference type="InterPro" id="IPR006369">
    <property type="entry name" value="Protohaem_IX_farnesylTrfase"/>
</dbReference>
<organism evidence="10 11">
    <name type="scientific">Prolixibacter bellariivorans</name>
    <dbReference type="NCBI Taxonomy" id="314319"/>
    <lineage>
        <taxon>Bacteria</taxon>
        <taxon>Pseudomonadati</taxon>
        <taxon>Bacteroidota</taxon>
        <taxon>Bacteroidia</taxon>
        <taxon>Marinilabiliales</taxon>
        <taxon>Prolixibacteraceae</taxon>
        <taxon>Prolixibacter</taxon>
    </lineage>
</organism>
<dbReference type="InterPro" id="IPR000537">
    <property type="entry name" value="UbiA_prenyltransferase"/>
</dbReference>
<comment type="pathway">
    <text evidence="9">Porphyrin-containing compound metabolism; heme O biosynthesis; heme O from protoheme: step 1/1.</text>
</comment>
<keyword evidence="4 9" id="KW-0812">Transmembrane</keyword>
<evidence type="ECO:0000256" key="2">
    <source>
        <dbReference type="ARBA" id="ARBA00022475"/>
    </source>
</evidence>
<comment type="similarity">
    <text evidence="9">Belongs to the UbiA prenyltransferase family. Protoheme IX farnesyltransferase subfamily.</text>
</comment>
<comment type="subcellular location">
    <subcellularLocation>
        <location evidence="9">Cell membrane</location>
        <topology evidence="9">Multi-pass membrane protein</topology>
    </subcellularLocation>
    <subcellularLocation>
        <location evidence="1">Membrane</location>
        <topology evidence="1">Multi-pass membrane protein</topology>
    </subcellularLocation>
</comment>
<reference evidence="10 11" key="1">
    <citation type="submission" date="2019-10" db="EMBL/GenBank/DDBJ databases">
        <title>Prolixibacter strains distinguished by the presence of nitrate reductase genes were adept at nitrate-dependent anaerobic corrosion of metallic iron and carbon steel.</title>
        <authorList>
            <person name="Iino T."/>
            <person name="Shono N."/>
            <person name="Ito K."/>
            <person name="Nakamura R."/>
            <person name="Sueoka K."/>
            <person name="Harayama S."/>
            <person name="Ohkuma M."/>
        </authorList>
    </citation>
    <scope>NUCLEOTIDE SEQUENCE [LARGE SCALE GENOMIC DNA]</scope>
    <source>
        <strain evidence="10 11">JCM 13498</strain>
    </source>
</reference>
<keyword evidence="11" id="KW-1185">Reference proteome</keyword>
<evidence type="ECO:0000256" key="4">
    <source>
        <dbReference type="ARBA" id="ARBA00022692"/>
    </source>
</evidence>
<keyword evidence="7 9" id="KW-0472">Membrane</keyword>
<feature type="transmembrane region" description="Helical" evidence="9">
    <location>
        <begin position="163"/>
        <end position="183"/>
    </location>
</feature>
<evidence type="ECO:0000256" key="9">
    <source>
        <dbReference type="HAMAP-Rule" id="MF_00154"/>
    </source>
</evidence>
<feature type="transmembrane region" description="Helical" evidence="9">
    <location>
        <begin position="268"/>
        <end position="285"/>
    </location>
</feature>
<dbReference type="EMBL" id="BLAX01000001">
    <property type="protein sequence ID" value="GET34970.1"/>
    <property type="molecule type" value="Genomic_DNA"/>
</dbReference>
<protein>
    <recommendedName>
        <fullName evidence="9">Protoheme IX farnesyltransferase</fullName>
        <ecNumber evidence="9">2.5.1.141</ecNumber>
    </recommendedName>
    <alternativeName>
        <fullName evidence="9">Heme B farnesyltransferase</fullName>
    </alternativeName>
    <alternativeName>
        <fullName evidence="9">Heme O synthase</fullName>
    </alternativeName>
</protein>
<dbReference type="EC" id="2.5.1.141" evidence="9"/>
<dbReference type="Gene3D" id="1.10.357.140">
    <property type="entry name" value="UbiA prenyltransferase"/>
    <property type="match status" value="1"/>
</dbReference>
<keyword evidence="3 9" id="KW-0808">Transferase</keyword>
<evidence type="ECO:0000256" key="8">
    <source>
        <dbReference type="ARBA" id="ARBA00047690"/>
    </source>
</evidence>
<keyword evidence="6 9" id="KW-0350">Heme biosynthesis</keyword>
<dbReference type="HAMAP" id="MF_00154">
    <property type="entry name" value="CyoE_CtaB"/>
    <property type="match status" value="1"/>
</dbReference>
<evidence type="ECO:0000256" key="6">
    <source>
        <dbReference type="ARBA" id="ARBA00023133"/>
    </source>
</evidence>
<evidence type="ECO:0000313" key="10">
    <source>
        <dbReference type="EMBL" id="GET34970.1"/>
    </source>
</evidence>
<comment type="caution">
    <text evidence="10">The sequence shown here is derived from an EMBL/GenBank/DDBJ whole genome shotgun (WGS) entry which is preliminary data.</text>
</comment>
<dbReference type="GO" id="GO:0005886">
    <property type="term" value="C:plasma membrane"/>
    <property type="evidence" value="ECO:0007669"/>
    <property type="project" value="UniProtKB-SubCell"/>
</dbReference>
<dbReference type="OrthoDB" id="9814417at2"/>
<feature type="transmembrane region" description="Helical" evidence="9">
    <location>
        <begin position="137"/>
        <end position="157"/>
    </location>
</feature>
<proteinExistence type="inferred from homology"/>
<gene>
    <name evidence="9 10" type="primary">ctaB</name>
    <name evidence="10" type="ORF">PbJCM13498_38330</name>
</gene>
<name>A0A5M4B4A6_9BACT</name>
<evidence type="ECO:0000256" key="7">
    <source>
        <dbReference type="ARBA" id="ARBA00023136"/>
    </source>
</evidence>
<comment type="function">
    <text evidence="9">Converts heme B (protoheme IX) to heme O by substitution of the vinyl group on carbon 2 of heme B porphyrin ring with a hydroxyethyl farnesyl side group.</text>
</comment>
<sequence>MKQLKDFLSILTELNKTRITFVVTLTTLAGYVLANKHIDSNVILPMLGIFVLACGSAALNHYQDRDKDALMERTQNRPLPSGRISERNVLLISAIEILAGTWIIYIGSNLEAAILGFMAFIWYNGIYTPLKRVTAFAVIPGSVIGAIPPAVGWVAGGGALLDIRLIVLTVFFFISQVPHFWLLMLKYGKEYEVAGFPSITSVMTPVQIKRAIFIWTVATAIIGALIVLSGLVITTFFKIMVFAAAVWLIALFSRLLRKAYFDFNPFRYFMSINYFVLVLIIAMIVDPLM</sequence>
<dbReference type="GO" id="GO:0008495">
    <property type="term" value="F:protoheme IX farnesyltransferase activity"/>
    <property type="evidence" value="ECO:0007669"/>
    <property type="project" value="UniProtKB-UniRule"/>
</dbReference>
<feature type="transmembrane region" description="Helical" evidence="9">
    <location>
        <begin position="89"/>
        <end position="106"/>
    </location>
</feature>
<evidence type="ECO:0000256" key="5">
    <source>
        <dbReference type="ARBA" id="ARBA00022989"/>
    </source>
</evidence>
<evidence type="ECO:0000313" key="11">
    <source>
        <dbReference type="Proteomes" id="UP000391834"/>
    </source>
</evidence>
<evidence type="ECO:0000256" key="1">
    <source>
        <dbReference type="ARBA" id="ARBA00004141"/>
    </source>
</evidence>
<dbReference type="Pfam" id="PF01040">
    <property type="entry name" value="UbiA"/>
    <property type="match status" value="1"/>
</dbReference>
<dbReference type="UniPathway" id="UPA00834">
    <property type="reaction ID" value="UER00712"/>
</dbReference>
<keyword evidence="2 9" id="KW-1003">Cell membrane</keyword>
<feature type="transmembrane region" description="Helical" evidence="9">
    <location>
        <begin position="212"/>
        <end position="233"/>
    </location>
</feature>
<dbReference type="RefSeq" id="WP_025865725.1">
    <property type="nucleotide sequence ID" value="NZ_BLAX01000001.1"/>
</dbReference>
<dbReference type="GO" id="GO:0048034">
    <property type="term" value="P:heme O biosynthetic process"/>
    <property type="evidence" value="ECO:0007669"/>
    <property type="project" value="UniProtKB-UniRule"/>
</dbReference>
<accession>A0A5M4B4A6</accession>
<feature type="transmembrane region" description="Helical" evidence="9">
    <location>
        <begin position="239"/>
        <end position="256"/>
    </location>
</feature>
<comment type="miscellaneous">
    <text evidence="9">Carbon 2 of the heme B porphyrin ring is defined according to the Fischer nomenclature.</text>
</comment>
<dbReference type="Proteomes" id="UP000391834">
    <property type="component" value="Unassembled WGS sequence"/>
</dbReference>
<comment type="catalytic activity">
    <reaction evidence="8 9">
        <text>heme b + (2E,6E)-farnesyl diphosphate + H2O = Fe(II)-heme o + diphosphate</text>
        <dbReference type="Rhea" id="RHEA:28070"/>
        <dbReference type="ChEBI" id="CHEBI:15377"/>
        <dbReference type="ChEBI" id="CHEBI:33019"/>
        <dbReference type="ChEBI" id="CHEBI:60344"/>
        <dbReference type="ChEBI" id="CHEBI:60530"/>
        <dbReference type="ChEBI" id="CHEBI:175763"/>
        <dbReference type="EC" id="2.5.1.141"/>
    </reaction>
</comment>
<feature type="transmembrane region" description="Helical" evidence="9">
    <location>
        <begin position="44"/>
        <end position="62"/>
    </location>
</feature>